<dbReference type="Proteomes" id="UP001172155">
    <property type="component" value="Unassembled WGS sequence"/>
</dbReference>
<protein>
    <submittedName>
        <fullName evidence="2">Uncharacterized protein</fullName>
    </submittedName>
</protein>
<dbReference type="EMBL" id="JAUKUD010000004">
    <property type="protein sequence ID" value="KAK0745724.1"/>
    <property type="molecule type" value="Genomic_DNA"/>
</dbReference>
<sequence>MVRAMSPVTLAITERGSILYCPCPCLPHGGSPAGSGVAGRQGPIGQGGSRVKDVGPADGPFAVPRTTAVQEWSGPGGLWAEFRREGWRRWTRMDAVGVGCRGSCWQPWMRGKDFNHICSKLSAGPARQKSSFTLESLVARSGGASLGAMRPSEGGRVLLSLLAAAIVAAIGGLTLGRQSDDLSAALQASEGQGGPVIRFGLDAGGRTGV</sequence>
<accession>A0AA40K4L3</accession>
<evidence type="ECO:0000313" key="3">
    <source>
        <dbReference type="Proteomes" id="UP001172155"/>
    </source>
</evidence>
<keyword evidence="1" id="KW-0812">Transmembrane</keyword>
<keyword evidence="1" id="KW-1133">Transmembrane helix</keyword>
<keyword evidence="3" id="KW-1185">Reference proteome</keyword>
<name>A0AA40K4L3_9PEZI</name>
<feature type="transmembrane region" description="Helical" evidence="1">
    <location>
        <begin position="157"/>
        <end position="176"/>
    </location>
</feature>
<gene>
    <name evidence="2" type="ORF">B0T18DRAFT_136442</name>
</gene>
<comment type="caution">
    <text evidence="2">The sequence shown here is derived from an EMBL/GenBank/DDBJ whole genome shotgun (WGS) entry which is preliminary data.</text>
</comment>
<reference evidence="2" key="1">
    <citation type="submission" date="2023-06" db="EMBL/GenBank/DDBJ databases">
        <title>Genome-scale phylogeny and comparative genomics of the fungal order Sordariales.</title>
        <authorList>
            <consortium name="Lawrence Berkeley National Laboratory"/>
            <person name="Hensen N."/>
            <person name="Bonometti L."/>
            <person name="Westerberg I."/>
            <person name="Brannstrom I.O."/>
            <person name="Guillou S."/>
            <person name="Cros-Aarteil S."/>
            <person name="Calhoun S."/>
            <person name="Haridas S."/>
            <person name="Kuo A."/>
            <person name="Mondo S."/>
            <person name="Pangilinan J."/>
            <person name="Riley R."/>
            <person name="LaButti K."/>
            <person name="Andreopoulos B."/>
            <person name="Lipzen A."/>
            <person name="Chen C."/>
            <person name="Yanf M."/>
            <person name="Daum C."/>
            <person name="Ng V."/>
            <person name="Clum A."/>
            <person name="Steindorff A."/>
            <person name="Ohm R."/>
            <person name="Martin F."/>
            <person name="Silar P."/>
            <person name="Natvig D."/>
            <person name="Lalanne C."/>
            <person name="Gautier V."/>
            <person name="Ament-velasquez S.L."/>
            <person name="Kruys A."/>
            <person name="Hutchinson M.I."/>
            <person name="Powell A.J."/>
            <person name="Barry K."/>
            <person name="Miller A.N."/>
            <person name="Grigoriev I.V."/>
            <person name="Debuchy R."/>
            <person name="Gladieux P."/>
            <person name="Thoren M.H."/>
            <person name="Johannesson H."/>
        </authorList>
    </citation>
    <scope>NUCLEOTIDE SEQUENCE</scope>
    <source>
        <strain evidence="2">SMH3187-1</strain>
    </source>
</reference>
<organism evidence="2 3">
    <name type="scientific">Schizothecium vesticola</name>
    <dbReference type="NCBI Taxonomy" id="314040"/>
    <lineage>
        <taxon>Eukaryota</taxon>
        <taxon>Fungi</taxon>
        <taxon>Dikarya</taxon>
        <taxon>Ascomycota</taxon>
        <taxon>Pezizomycotina</taxon>
        <taxon>Sordariomycetes</taxon>
        <taxon>Sordariomycetidae</taxon>
        <taxon>Sordariales</taxon>
        <taxon>Schizotheciaceae</taxon>
        <taxon>Schizothecium</taxon>
    </lineage>
</organism>
<dbReference type="AlphaFoldDB" id="A0AA40K4L3"/>
<keyword evidence="1" id="KW-0472">Membrane</keyword>
<evidence type="ECO:0000256" key="1">
    <source>
        <dbReference type="SAM" id="Phobius"/>
    </source>
</evidence>
<evidence type="ECO:0000313" key="2">
    <source>
        <dbReference type="EMBL" id="KAK0745724.1"/>
    </source>
</evidence>
<proteinExistence type="predicted"/>